<name>A0AAN8PDW7_POLSC</name>
<evidence type="ECO:0000256" key="1">
    <source>
        <dbReference type="SAM" id="MobiDB-lite"/>
    </source>
</evidence>
<comment type="caution">
    <text evidence="2">The sequence shown here is derived from an EMBL/GenBank/DDBJ whole genome shotgun (WGS) entry which is preliminary data.</text>
</comment>
<sequence length="136" mass="15779">MSHEQEETTKMLPDVKLKDEKVGRCEGRPNTKQLLGTTSENSKIRAKEVPTEKLAGNERARRGDEEMEEEEEEEEARMRHLAATARTNRQKEPRENLRRCLLSCENVGGRTFGTVADVRFRKFHVPRTEVHRLPHT</sequence>
<organism evidence="2 3">
    <name type="scientific">Polyplax serrata</name>
    <name type="common">Common mouse louse</name>
    <dbReference type="NCBI Taxonomy" id="468196"/>
    <lineage>
        <taxon>Eukaryota</taxon>
        <taxon>Metazoa</taxon>
        <taxon>Ecdysozoa</taxon>
        <taxon>Arthropoda</taxon>
        <taxon>Hexapoda</taxon>
        <taxon>Insecta</taxon>
        <taxon>Pterygota</taxon>
        <taxon>Neoptera</taxon>
        <taxon>Paraneoptera</taxon>
        <taxon>Psocodea</taxon>
        <taxon>Troctomorpha</taxon>
        <taxon>Phthiraptera</taxon>
        <taxon>Anoplura</taxon>
        <taxon>Polyplacidae</taxon>
        <taxon>Polyplax</taxon>
    </lineage>
</organism>
<feature type="compositionally biased region" description="Basic and acidic residues" evidence="1">
    <location>
        <begin position="42"/>
        <end position="64"/>
    </location>
</feature>
<reference evidence="2 3" key="1">
    <citation type="submission" date="2023-10" db="EMBL/GenBank/DDBJ databases">
        <title>Genomes of two closely related lineages of the louse Polyplax serrata with different host specificities.</title>
        <authorList>
            <person name="Martinu J."/>
            <person name="Tarabai H."/>
            <person name="Stefka J."/>
            <person name="Hypsa V."/>
        </authorList>
    </citation>
    <scope>NUCLEOTIDE SEQUENCE [LARGE SCALE GENOMIC DNA]</scope>
    <source>
        <strain evidence="2">HR10_N</strain>
    </source>
</reference>
<feature type="compositionally biased region" description="Polar residues" evidence="1">
    <location>
        <begin position="30"/>
        <end position="41"/>
    </location>
</feature>
<gene>
    <name evidence="2" type="ORF">RUM43_003080</name>
</gene>
<proteinExistence type="predicted"/>
<feature type="region of interest" description="Disordered" evidence="1">
    <location>
        <begin position="1"/>
        <end position="94"/>
    </location>
</feature>
<dbReference type="Proteomes" id="UP001372834">
    <property type="component" value="Unassembled WGS sequence"/>
</dbReference>
<dbReference type="AlphaFoldDB" id="A0AAN8PDW7"/>
<protein>
    <submittedName>
        <fullName evidence="2">Uncharacterized protein</fullName>
    </submittedName>
</protein>
<feature type="compositionally biased region" description="Basic and acidic residues" evidence="1">
    <location>
        <begin position="1"/>
        <end position="29"/>
    </location>
</feature>
<evidence type="ECO:0000313" key="3">
    <source>
        <dbReference type="Proteomes" id="UP001372834"/>
    </source>
</evidence>
<dbReference type="EMBL" id="JAWJWE010000036">
    <property type="protein sequence ID" value="KAK6629263.1"/>
    <property type="molecule type" value="Genomic_DNA"/>
</dbReference>
<accession>A0AAN8PDW7</accession>
<evidence type="ECO:0000313" key="2">
    <source>
        <dbReference type="EMBL" id="KAK6629263.1"/>
    </source>
</evidence>
<feature type="compositionally biased region" description="Acidic residues" evidence="1">
    <location>
        <begin position="65"/>
        <end position="75"/>
    </location>
</feature>